<keyword evidence="2" id="KW-1185">Reference proteome</keyword>
<dbReference type="Proteomes" id="UP000319263">
    <property type="component" value="Chromosome"/>
</dbReference>
<dbReference type="OrthoDB" id="243791at2"/>
<reference evidence="1 2" key="1">
    <citation type="submission" date="2019-07" db="EMBL/GenBank/DDBJ databases">
        <title>Microlunatus dokdonensis sp. nov. isolated from the rhizospheric soil of the wild plant Elymus tsukushiensis.</title>
        <authorList>
            <person name="Ghim S.-Y."/>
            <person name="Hwang Y.-J."/>
            <person name="Son J.-S."/>
            <person name="Shin J.-H."/>
        </authorList>
    </citation>
    <scope>NUCLEOTIDE SEQUENCE [LARGE SCALE GENOMIC DNA]</scope>
    <source>
        <strain evidence="1 2">KUDC0627</strain>
    </source>
</reference>
<gene>
    <name evidence="1" type="ORF">FOE78_12280</name>
</gene>
<dbReference type="AlphaFoldDB" id="A0A516PZI3"/>
<dbReference type="RefSeq" id="WP_143986543.1">
    <property type="nucleotide sequence ID" value="NZ_CP041692.1"/>
</dbReference>
<accession>A0A516PZI3</accession>
<evidence type="ECO:0000313" key="2">
    <source>
        <dbReference type="Proteomes" id="UP000319263"/>
    </source>
</evidence>
<evidence type="ECO:0000313" key="1">
    <source>
        <dbReference type="EMBL" id="QDP96580.1"/>
    </source>
</evidence>
<dbReference type="EMBL" id="CP041692">
    <property type="protein sequence ID" value="QDP96580.1"/>
    <property type="molecule type" value="Genomic_DNA"/>
</dbReference>
<sequence>MIAIHGYDTKFAMHALRLGFQGVEFATTGRISLPIPEPVRGRLRAVRRGEIDLAAVLAEIAAYEQQLTVLLDDPQLPDCGDLAWLNDWLIEGYETFWTRR</sequence>
<name>A0A516PZI3_9ACTN</name>
<dbReference type="KEGG" id="mik:FOE78_12280"/>
<proteinExistence type="predicted"/>
<protein>
    <submittedName>
        <fullName evidence="1">Uncharacterized protein</fullName>
    </submittedName>
</protein>
<organism evidence="1 2">
    <name type="scientific">Microlunatus elymi</name>
    <dbReference type="NCBI Taxonomy" id="2596828"/>
    <lineage>
        <taxon>Bacteria</taxon>
        <taxon>Bacillati</taxon>
        <taxon>Actinomycetota</taxon>
        <taxon>Actinomycetes</taxon>
        <taxon>Propionibacteriales</taxon>
        <taxon>Propionibacteriaceae</taxon>
        <taxon>Microlunatus</taxon>
    </lineage>
</organism>